<dbReference type="CDD" id="cd04301">
    <property type="entry name" value="NAT_SF"/>
    <property type="match status" value="1"/>
</dbReference>
<dbReference type="GeneID" id="91466902"/>
<gene>
    <name evidence="2" type="ORF">HEP81_07405</name>
</gene>
<dbReference type="Gene3D" id="3.40.630.30">
    <property type="match status" value="2"/>
</dbReference>
<name>A0A7H1QBF7_9ACTN</name>
<dbReference type="InterPro" id="IPR000182">
    <property type="entry name" value="GNAT_dom"/>
</dbReference>
<dbReference type="Proteomes" id="UP000516422">
    <property type="component" value="Chromosome"/>
</dbReference>
<accession>A0A7H1QBF7</accession>
<dbReference type="EMBL" id="CP051006">
    <property type="protein sequence ID" value="QNT97637.1"/>
    <property type="molecule type" value="Genomic_DNA"/>
</dbReference>
<reference evidence="2 3" key="1">
    <citation type="submission" date="2020-04" db="EMBL/GenBank/DDBJ databases">
        <title>Characterization and engineering of Streptomyces griseofuscus DSM40191 as a potential heterologous host for expression of BGCs.</title>
        <authorList>
            <person name="Gren T."/>
            <person name="Whitford C.M."/>
            <person name="Mohite O.S."/>
            <person name="Joergensen T.S."/>
            <person name="Nielsen J.B."/>
            <person name="Lee S.Y."/>
            <person name="Weber T."/>
        </authorList>
    </citation>
    <scope>NUCLEOTIDE SEQUENCE [LARGE SCALE GENOMIC DNA]</scope>
    <source>
        <strain evidence="2 3">DSM 40191</strain>
    </source>
</reference>
<dbReference type="RefSeq" id="WP_243279721.1">
    <property type="nucleotide sequence ID" value="NZ_CP051006.1"/>
</dbReference>
<evidence type="ECO:0000313" key="2">
    <source>
        <dbReference type="EMBL" id="QNT97637.1"/>
    </source>
</evidence>
<dbReference type="PROSITE" id="PS51186">
    <property type="entry name" value="GNAT"/>
    <property type="match status" value="1"/>
</dbReference>
<dbReference type="AlphaFoldDB" id="A0A7H1QBF7"/>
<dbReference type="Pfam" id="PF00583">
    <property type="entry name" value="Acetyltransf_1"/>
    <property type="match status" value="1"/>
</dbReference>
<proteinExistence type="predicted"/>
<dbReference type="SUPFAM" id="SSF55729">
    <property type="entry name" value="Acyl-CoA N-acyltransferases (Nat)"/>
    <property type="match status" value="2"/>
</dbReference>
<sequence length="304" mass="32685">MCRVTEFRVLEDSAAWREDVERRLVDAYATAGLGAAAAQEYVTKGRALAGDWTVAEIADAGARVGCVAVRVGDERGVLTGRIGDLHIDAGRTGRGHERAAREWAERWCAERGARRVGTRLTDPALGEVFAAYGVRGQVRVRPVAAAPEPVDGVTERPMTQAEYTEWLAREQEAYADGIVRAGAMSRADAVRKSDQDFAELLPEGLATPDTTLLVLEAAGEPIGTGWLKHGYLPGVTYGYSLHVHEAQRGKGYGRAAMAVGERTTFAAGESALMFTVWGGNEVAMNLYTSAGYGILDEERSAELP</sequence>
<protein>
    <submittedName>
        <fullName evidence="2">Acetyltransferase (GNAT) family protein</fullName>
    </submittedName>
</protein>
<keyword evidence="2" id="KW-0808">Transferase</keyword>
<feature type="domain" description="N-acetyltransferase" evidence="1">
    <location>
        <begin position="153"/>
        <end position="304"/>
    </location>
</feature>
<dbReference type="InterPro" id="IPR016181">
    <property type="entry name" value="Acyl_CoA_acyltransferase"/>
</dbReference>
<evidence type="ECO:0000313" key="3">
    <source>
        <dbReference type="Proteomes" id="UP000516422"/>
    </source>
</evidence>
<dbReference type="GO" id="GO:0016747">
    <property type="term" value="F:acyltransferase activity, transferring groups other than amino-acyl groups"/>
    <property type="evidence" value="ECO:0007669"/>
    <property type="project" value="InterPro"/>
</dbReference>
<organism evidence="2 3">
    <name type="scientific">Streptomyces griseofuscus</name>
    <dbReference type="NCBI Taxonomy" id="146922"/>
    <lineage>
        <taxon>Bacteria</taxon>
        <taxon>Bacillati</taxon>
        <taxon>Actinomycetota</taxon>
        <taxon>Actinomycetes</taxon>
        <taxon>Kitasatosporales</taxon>
        <taxon>Streptomycetaceae</taxon>
        <taxon>Streptomyces</taxon>
    </lineage>
</organism>
<dbReference type="KEGG" id="sgf:HEP81_07405"/>
<evidence type="ECO:0000259" key="1">
    <source>
        <dbReference type="PROSITE" id="PS51186"/>
    </source>
</evidence>